<comment type="caution">
    <text evidence="2">The sequence shown here is derived from an EMBL/GenBank/DDBJ whole genome shotgun (WGS) entry which is preliminary data.</text>
</comment>
<feature type="compositionally biased region" description="Low complexity" evidence="1">
    <location>
        <begin position="9"/>
        <end position="22"/>
    </location>
</feature>
<evidence type="ECO:0000313" key="3">
    <source>
        <dbReference type="Proteomes" id="UP001367676"/>
    </source>
</evidence>
<name>A0AAN9TLG8_9HEMI</name>
<evidence type="ECO:0000313" key="2">
    <source>
        <dbReference type="EMBL" id="KAK7597764.1"/>
    </source>
</evidence>
<gene>
    <name evidence="2" type="ORF">V9T40_009989</name>
</gene>
<dbReference type="AlphaFoldDB" id="A0AAN9TLG8"/>
<reference evidence="2 3" key="1">
    <citation type="submission" date="2024-03" db="EMBL/GenBank/DDBJ databases">
        <title>Adaptation during the transition from Ophiocordyceps entomopathogen to insect associate is accompanied by gene loss and intensified selection.</title>
        <authorList>
            <person name="Ward C.M."/>
            <person name="Onetto C.A."/>
            <person name="Borneman A.R."/>
        </authorList>
    </citation>
    <scope>NUCLEOTIDE SEQUENCE [LARGE SCALE GENOMIC DNA]</scope>
    <source>
        <strain evidence="2">AWRI1</strain>
        <tissue evidence="2">Single Adult Female</tissue>
    </source>
</reference>
<evidence type="ECO:0000256" key="1">
    <source>
        <dbReference type="SAM" id="MobiDB-lite"/>
    </source>
</evidence>
<keyword evidence="3" id="KW-1185">Reference proteome</keyword>
<dbReference type="EMBL" id="JBBCAQ010000017">
    <property type="protein sequence ID" value="KAK7597764.1"/>
    <property type="molecule type" value="Genomic_DNA"/>
</dbReference>
<accession>A0AAN9TLG8</accession>
<protein>
    <submittedName>
        <fullName evidence="2">Uncharacterized protein</fullName>
    </submittedName>
</protein>
<feature type="region of interest" description="Disordered" evidence="1">
    <location>
        <begin position="107"/>
        <end position="149"/>
    </location>
</feature>
<proteinExistence type="predicted"/>
<feature type="compositionally biased region" description="Polar residues" evidence="1">
    <location>
        <begin position="114"/>
        <end position="139"/>
    </location>
</feature>
<feature type="compositionally biased region" description="Basic and acidic residues" evidence="1">
    <location>
        <begin position="23"/>
        <end position="32"/>
    </location>
</feature>
<sequence length="149" mass="16450">MLGDFQYCSSSSEDSNSGSDSDSSSKSEESLEKLVAEKRKIEESIVAHQKKLKTIHGTLKSLNEERNKLLLLRNKLISSSCFNDENPTNDESLVTIDGTSRKLTLDSMDLHGSQLPSNSLSSQTSNAQPLNLEVSSFSKNNDEEEFDSD</sequence>
<organism evidence="2 3">
    <name type="scientific">Parthenolecanium corni</name>
    <dbReference type="NCBI Taxonomy" id="536013"/>
    <lineage>
        <taxon>Eukaryota</taxon>
        <taxon>Metazoa</taxon>
        <taxon>Ecdysozoa</taxon>
        <taxon>Arthropoda</taxon>
        <taxon>Hexapoda</taxon>
        <taxon>Insecta</taxon>
        <taxon>Pterygota</taxon>
        <taxon>Neoptera</taxon>
        <taxon>Paraneoptera</taxon>
        <taxon>Hemiptera</taxon>
        <taxon>Sternorrhyncha</taxon>
        <taxon>Coccoidea</taxon>
        <taxon>Coccidae</taxon>
        <taxon>Parthenolecanium</taxon>
    </lineage>
</organism>
<dbReference type="Proteomes" id="UP001367676">
    <property type="component" value="Unassembled WGS sequence"/>
</dbReference>
<feature type="region of interest" description="Disordered" evidence="1">
    <location>
        <begin position="1"/>
        <end position="32"/>
    </location>
</feature>